<protein>
    <submittedName>
        <fullName evidence="3">LapA family protein</fullName>
    </submittedName>
</protein>
<proteinExistence type="predicted"/>
<feature type="region of interest" description="Disordered" evidence="1">
    <location>
        <begin position="87"/>
        <end position="123"/>
    </location>
</feature>
<reference evidence="3" key="1">
    <citation type="submission" date="2022-03" db="EMBL/GenBank/DDBJ databases">
        <title>Identification of a novel bacterium isolated from mangrove sediments.</title>
        <authorList>
            <person name="Pan X."/>
        </authorList>
    </citation>
    <scope>NUCLEOTIDE SEQUENCE</scope>
    <source>
        <strain evidence="3">B1949</strain>
    </source>
</reference>
<feature type="transmembrane region" description="Helical" evidence="2">
    <location>
        <begin position="7"/>
        <end position="24"/>
    </location>
</feature>
<evidence type="ECO:0000256" key="2">
    <source>
        <dbReference type="SAM" id="Phobius"/>
    </source>
</evidence>
<keyword evidence="4" id="KW-1185">Reference proteome</keyword>
<name>A0ABT0B993_9SPHN</name>
<feature type="compositionally biased region" description="Low complexity" evidence="1">
    <location>
        <begin position="97"/>
        <end position="106"/>
    </location>
</feature>
<keyword evidence="2" id="KW-0472">Membrane</keyword>
<feature type="transmembrane region" description="Helical" evidence="2">
    <location>
        <begin position="44"/>
        <end position="65"/>
    </location>
</feature>
<organism evidence="3 4">
    <name type="scientific">Novosphingobium organovorum</name>
    <dbReference type="NCBI Taxonomy" id="2930092"/>
    <lineage>
        <taxon>Bacteria</taxon>
        <taxon>Pseudomonadati</taxon>
        <taxon>Pseudomonadota</taxon>
        <taxon>Alphaproteobacteria</taxon>
        <taxon>Sphingomonadales</taxon>
        <taxon>Sphingomonadaceae</taxon>
        <taxon>Novosphingobium</taxon>
    </lineage>
</organism>
<dbReference type="RefSeq" id="WP_244016479.1">
    <property type="nucleotide sequence ID" value="NZ_JALHLF010000002.1"/>
</dbReference>
<evidence type="ECO:0000256" key="1">
    <source>
        <dbReference type="SAM" id="MobiDB-lite"/>
    </source>
</evidence>
<accession>A0ABT0B993</accession>
<sequence>MKAVRTLTWILVTAILVAFIAMNWTKVAVNFWPLDDGNYIHFEWPVGFVAFFFFLLGTVPVWLYFRAVRWRLNRRITSLENSLRATSMSPLHDTSDAPAAPAPAAASEPVADPLPLTPETEKP</sequence>
<dbReference type="Proteomes" id="UP001162881">
    <property type="component" value="Unassembled WGS sequence"/>
</dbReference>
<evidence type="ECO:0000313" key="3">
    <source>
        <dbReference type="EMBL" id="MCJ2181364.1"/>
    </source>
</evidence>
<keyword evidence="2" id="KW-0812">Transmembrane</keyword>
<gene>
    <name evidence="3" type="ORF">MTR62_01385</name>
</gene>
<evidence type="ECO:0000313" key="4">
    <source>
        <dbReference type="Proteomes" id="UP001162881"/>
    </source>
</evidence>
<keyword evidence="2" id="KW-1133">Transmembrane helix</keyword>
<dbReference type="EMBL" id="JALHLF010000002">
    <property type="protein sequence ID" value="MCJ2181364.1"/>
    <property type="molecule type" value="Genomic_DNA"/>
</dbReference>
<comment type="caution">
    <text evidence="3">The sequence shown here is derived from an EMBL/GenBank/DDBJ whole genome shotgun (WGS) entry which is preliminary data.</text>
</comment>